<evidence type="ECO:0000313" key="2">
    <source>
        <dbReference type="Proteomes" id="UP000790709"/>
    </source>
</evidence>
<proteinExistence type="predicted"/>
<organism evidence="1 2">
    <name type="scientific">Leucogyrophana mollusca</name>
    <dbReference type="NCBI Taxonomy" id="85980"/>
    <lineage>
        <taxon>Eukaryota</taxon>
        <taxon>Fungi</taxon>
        <taxon>Dikarya</taxon>
        <taxon>Basidiomycota</taxon>
        <taxon>Agaricomycotina</taxon>
        <taxon>Agaricomycetes</taxon>
        <taxon>Agaricomycetidae</taxon>
        <taxon>Boletales</taxon>
        <taxon>Boletales incertae sedis</taxon>
        <taxon>Leucogyrophana</taxon>
    </lineage>
</organism>
<sequence>MEELASIRTPQRHSRDSSELAWLAIPFQLFNSCGASGRSSTRATGFDFFARYRLPSWPCRPKMKQSSPS</sequence>
<name>A0ACB8BVF5_9AGAM</name>
<comment type="caution">
    <text evidence="1">The sequence shown here is derived from an EMBL/GenBank/DDBJ whole genome shotgun (WGS) entry which is preliminary data.</text>
</comment>
<dbReference type="EMBL" id="MU266345">
    <property type="protein sequence ID" value="KAH7929041.1"/>
    <property type="molecule type" value="Genomic_DNA"/>
</dbReference>
<accession>A0ACB8BVF5</accession>
<keyword evidence="2" id="KW-1185">Reference proteome</keyword>
<reference evidence="1" key="1">
    <citation type="journal article" date="2021" name="New Phytol.">
        <title>Evolutionary innovations through gain and loss of genes in the ectomycorrhizal Boletales.</title>
        <authorList>
            <person name="Wu G."/>
            <person name="Miyauchi S."/>
            <person name="Morin E."/>
            <person name="Kuo A."/>
            <person name="Drula E."/>
            <person name="Varga T."/>
            <person name="Kohler A."/>
            <person name="Feng B."/>
            <person name="Cao Y."/>
            <person name="Lipzen A."/>
            <person name="Daum C."/>
            <person name="Hundley H."/>
            <person name="Pangilinan J."/>
            <person name="Johnson J."/>
            <person name="Barry K."/>
            <person name="LaButti K."/>
            <person name="Ng V."/>
            <person name="Ahrendt S."/>
            <person name="Min B."/>
            <person name="Choi I.G."/>
            <person name="Park H."/>
            <person name="Plett J.M."/>
            <person name="Magnuson J."/>
            <person name="Spatafora J.W."/>
            <person name="Nagy L.G."/>
            <person name="Henrissat B."/>
            <person name="Grigoriev I.V."/>
            <person name="Yang Z.L."/>
            <person name="Xu J."/>
            <person name="Martin F.M."/>
        </authorList>
    </citation>
    <scope>NUCLEOTIDE SEQUENCE</scope>
    <source>
        <strain evidence="1">KUC20120723A-06</strain>
    </source>
</reference>
<dbReference type="Proteomes" id="UP000790709">
    <property type="component" value="Unassembled WGS sequence"/>
</dbReference>
<gene>
    <name evidence="1" type="ORF">BV22DRAFT_1029852</name>
</gene>
<protein>
    <submittedName>
        <fullName evidence="1">Uncharacterized protein</fullName>
    </submittedName>
</protein>
<evidence type="ECO:0000313" key="1">
    <source>
        <dbReference type="EMBL" id="KAH7929041.1"/>
    </source>
</evidence>